<organism evidence="1 2">
    <name type="scientific">Rhodopirellula europaea 6C</name>
    <dbReference type="NCBI Taxonomy" id="1263867"/>
    <lineage>
        <taxon>Bacteria</taxon>
        <taxon>Pseudomonadati</taxon>
        <taxon>Planctomycetota</taxon>
        <taxon>Planctomycetia</taxon>
        <taxon>Pirellulales</taxon>
        <taxon>Pirellulaceae</taxon>
        <taxon>Rhodopirellula</taxon>
    </lineage>
</organism>
<dbReference type="Proteomes" id="UP000011529">
    <property type="component" value="Unassembled WGS sequence"/>
</dbReference>
<proteinExistence type="predicted"/>
<dbReference type="EMBL" id="ANMO01000216">
    <property type="protein sequence ID" value="EMB14355.1"/>
    <property type="molecule type" value="Genomic_DNA"/>
</dbReference>
<evidence type="ECO:0000313" key="1">
    <source>
        <dbReference type="EMBL" id="EMB14355.1"/>
    </source>
</evidence>
<dbReference type="AlphaFoldDB" id="M2AC17"/>
<accession>M2AC17</accession>
<name>M2AC17_9BACT</name>
<reference evidence="1" key="1">
    <citation type="submission" date="2012-11" db="EMBL/GenBank/DDBJ databases">
        <title>Permanent draft genomes of Rhodopirellula europaea strain SH398 and 6C.</title>
        <authorList>
            <person name="Richter M."/>
            <person name="Richter-Heitmann T."/>
            <person name="Frank C."/>
            <person name="Harder J."/>
            <person name="Glockner F.O."/>
        </authorList>
    </citation>
    <scope>NUCLEOTIDE SEQUENCE</scope>
    <source>
        <strain evidence="1">6C</strain>
    </source>
</reference>
<keyword evidence="2" id="KW-1185">Reference proteome</keyword>
<comment type="caution">
    <text evidence="1">The sequence shown here is derived from an EMBL/GenBank/DDBJ whole genome shotgun (WGS) entry which is preliminary data.</text>
</comment>
<sequence>MAVNEVADATRASVKQPIRTMAESRHRDGIANRSSQCGDVVAKII</sequence>
<gene>
    <name evidence="1" type="ORF">RE6C_04777</name>
</gene>
<evidence type="ECO:0000313" key="2">
    <source>
        <dbReference type="Proteomes" id="UP000011529"/>
    </source>
</evidence>
<protein>
    <submittedName>
        <fullName evidence="1">Uncharacterized protein</fullName>
    </submittedName>
</protein>
<reference evidence="1" key="2">
    <citation type="journal article" date="2013" name="Mar. Genomics">
        <title>Expression of sulfatases in Rhodopirellula baltica and the diversity of sulfatases in the genus Rhodopirellula.</title>
        <authorList>
            <person name="Wegner C.E."/>
            <person name="Richter-Heitmann T."/>
            <person name="Klindworth A."/>
            <person name="Klockow C."/>
            <person name="Richter M."/>
            <person name="Achstetter T."/>
            <person name="Glockner F.O."/>
            <person name="Harder J."/>
        </authorList>
    </citation>
    <scope>NUCLEOTIDE SEQUENCE [LARGE SCALE GENOMIC DNA]</scope>
    <source>
        <strain evidence="1">6C</strain>
    </source>
</reference>